<feature type="region of interest" description="Disordered" evidence="1">
    <location>
        <begin position="1"/>
        <end position="21"/>
    </location>
</feature>
<gene>
    <name evidence="4" type="ORF">GCM10022236_22140</name>
</gene>
<dbReference type="RefSeq" id="WP_344804381.1">
    <property type="nucleotide sequence ID" value="NZ_BAABAB010000015.1"/>
</dbReference>
<comment type="caution">
    <text evidence="4">The sequence shown here is derived from an EMBL/GenBank/DDBJ whole genome shotgun (WGS) entry which is preliminary data.</text>
</comment>
<evidence type="ECO:0000256" key="2">
    <source>
        <dbReference type="SAM" id="Phobius"/>
    </source>
</evidence>
<keyword evidence="2" id="KW-0812">Transmembrane</keyword>
<dbReference type="Pfam" id="PF08044">
    <property type="entry name" value="DUF1707"/>
    <property type="match status" value="1"/>
</dbReference>
<evidence type="ECO:0000259" key="3">
    <source>
        <dbReference type="Pfam" id="PF08044"/>
    </source>
</evidence>
<evidence type="ECO:0000256" key="1">
    <source>
        <dbReference type="SAM" id="MobiDB-lite"/>
    </source>
</evidence>
<evidence type="ECO:0000313" key="4">
    <source>
        <dbReference type="EMBL" id="GAA3619485.1"/>
    </source>
</evidence>
<dbReference type="Proteomes" id="UP001501490">
    <property type="component" value="Unassembled WGS sequence"/>
</dbReference>
<keyword evidence="5" id="KW-1185">Reference proteome</keyword>
<sequence>MSELPISSPYRSTPDAPVSDAERDQLNGRLNAAFEAGSIDADDFRSRLDRLFAAQRLGELVPVVQGLPPLPTYDTPSIVDVGTGQPGEVSEARPAERIALILIAVVGVMFLIAMMLLFILMD</sequence>
<dbReference type="EMBL" id="BAABAB010000015">
    <property type="protein sequence ID" value="GAA3619485.1"/>
    <property type="molecule type" value="Genomic_DNA"/>
</dbReference>
<reference evidence="5" key="1">
    <citation type="journal article" date="2019" name="Int. J. Syst. Evol. Microbiol.">
        <title>The Global Catalogue of Microorganisms (GCM) 10K type strain sequencing project: providing services to taxonomists for standard genome sequencing and annotation.</title>
        <authorList>
            <consortium name="The Broad Institute Genomics Platform"/>
            <consortium name="The Broad Institute Genome Sequencing Center for Infectious Disease"/>
            <person name="Wu L."/>
            <person name="Ma J."/>
        </authorList>
    </citation>
    <scope>NUCLEOTIDE SEQUENCE [LARGE SCALE GENOMIC DNA]</scope>
    <source>
        <strain evidence="5">JCM 16929</strain>
    </source>
</reference>
<feature type="transmembrane region" description="Helical" evidence="2">
    <location>
        <begin position="98"/>
        <end position="121"/>
    </location>
</feature>
<organism evidence="4 5">
    <name type="scientific">Microlunatus ginsengisoli</name>
    <dbReference type="NCBI Taxonomy" id="363863"/>
    <lineage>
        <taxon>Bacteria</taxon>
        <taxon>Bacillati</taxon>
        <taxon>Actinomycetota</taxon>
        <taxon>Actinomycetes</taxon>
        <taxon>Propionibacteriales</taxon>
        <taxon>Propionibacteriaceae</taxon>
        <taxon>Microlunatus</taxon>
    </lineage>
</organism>
<name>A0ABP6ZTX0_9ACTN</name>
<evidence type="ECO:0000313" key="5">
    <source>
        <dbReference type="Proteomes" id="UP001501490"/>
    </source>
</evidence>
<proteinExistence type="predicted"/>
<protein>
    <recommendedName>
        <fullName evidence="3">DUF1707 domain-containing protein</fullName>
    </recommendedName>
</protein>
<keyword evidence="2" id="KW-0472">Membrane</keyword>
<feature type="domain" description="DUF1707" evidence="3">
    <location>
        <begin position="18"/>
        <end position="68"/>
    </location>
</feature>
<dbReference type="InterPro" id="IPR012551">
    <property type="entry name" value="DUF1707_SHOCT-like"/>
</dbReference>
<keyword evidence="2" id="KW-1133">Transmembrane helix</keyword>
<accession>A0ABP6ZTX0</accession>